<comment type="cofactor">
    <cofactor evidence="9">
        <name>Zn(2+)</name>
        <dbReference type="ChEBI" id="CHEBI:29105"/>
    </cofactor>
    <text evidence="9">Binds 1 zinc ion per subunit.</text>
</comment>
<evidence type="ECO:0000256" key="10">
    <source>
        <dbReference type="PIRSR" id="PIRSR634016-4"/>
    </source>
</evidence>
<dbReference type="Gene3D" id="2.60.40.1730">
    <property type="entry name" value="tricorn interacting facor f3 domain"/>
    <property type="match status" value="1"/>
</dbReference>
<dbReference type="InterPro" id="IPR042097">
    <property type="entry name" value="Aminopeptidase_N-like_N_sf"/>
</dbReference>
<dbReference type="Gene3D" id="1.10.390.10">
    <property type="entry name" value="Neutral Protease Domain 2"/>
    <property type="match status" value="1"/>
</dbReference>
<evidence type="ECO:0000259" key="13">
    <source>
        <dbReference type="Pfam" id="PF11838"/>
    </source>
</evidence>
<dbReference type="Pfam" id="PF01433">
    <property type="entry name" value="Peptidase_M1"/>
    <property type="match status" value="1"/>
</dbReference>
<dbReference type="GO" id="GO:0070006">
    <property type="term" value="F:metalloaminopeptidase activity"/>
    <property type="evidence" value="ECO:0007669"/>
    <property type="project" value="TreeGrafter"/>
</dbReference>
<keyword evidence="11" id="KW-1133">Transmembrane helix</keyword>
<dbReference type="SUPFAM" id="SSF63737">
    <property type="entry name" value="Leukotriene A4 hydrolase N-terminal domain"/>
    <property type="match status" value="1"/>
</dbReference>
<dbReference type="GO" id="GO:0043171">
    <property type="term" value="P:peptide catabolic process"/>
    <property type="evidence" value="ECO:0007669"/>
    <property type="project" value="TreeGrafter"/>
</dbReference>
<sequence length="1001" mass="114495">MPPPPVTSDAKRPLVLAAVLLGMIFILIYTLITFPRPLIAEPRQADGGGSTAKKLNTSLIHELPIDDDPFRYANQPFHRRHIPNIVQPSLYQVLLKIYLPWRPGITFGALDFTMDGKTSMTFTVLYTMRRIQLNVKQLNITSVLLFHGVEEIQIDKILEEYPQLLDVYASTDLLPGHNYSLALEFKGNINNPRYAGIFVAPYRHGSENRFKTATHLQPQEARSLFPCIDSPEAKARFDATVIHPEGTYALSNMKETSISTKGGWTTTKFLRSPVMSTYLFSMVVGTMPYQETYTEKGVRVRIYAEERKLNDTSLALALVPKLLAFFEDYFQLPYPLTKLDIYGVTVMKVAAMENWGLITVRQKLLLNNSTISTLTETRVTQIVLAHEIAHQWFGNLVTMKWWDDLWLNEGFASMIGLKANDIIDKTPLSGDELSVDIARAMRNDQMPNSMPVSRRDEGFDPETAFSSNTYKKATFIILMVERIVGEEVFRDGLRLFLNKFMYKNVDHTDLLAVLARIHGASSNNEYLTGQNFTLTEVIETWIYQQGFPVLHVKKRNDGKVEVTQEIYRHTPGHKRSGAQWKVPLFLRDPRTLEPTVQWLAENHTAVVDLGTDVVLDRDGRSFIRVRYDTGLYLEITARLHADANCIPVSARTRLMDDSFTLAEIGNLSYLHALNISVYLRKERAYPPIKMLHAHLDFLVSRLTGHPQFRIFQDFIITILEPLFEYYRQNPVPDEELKLHEEPLSDLRATVFSRVCLNGYSICASYARALVMKLMVSCTNTILSNRTCNVIPPYLRQPVYATAVMYGDEDIFEFLHSKWNMEVYQTERERIWIALGASKKKEHIHRIFNDLFFTSIPSDLRPMCAGYVSYNHPLNHFISYVLENLDRITSAVQGHKIPVDLFLQTLARGIVKVEDIPMFNMVIERLAHAVPSKLSAVLSARIRSVSVWMKTYGDSVINNATAIMEHIEKLSMKSYPNFDQMSVDESVNRLLLVASSFFKRQQ</sequence>
<dbReference type="FunFam" id="1.10.390.10:FF:000013">
    <property type="entry name" value="Aminopeptidase N"/>
    <property type="match status" value="1"/>
</dbReference>
<keyword evidence="2" id="KW-0031">Aminopeptidase</keyword>
<feature type="active site" description="Proton acceptor" evidence="8">
    <location>
        <position position="387"/>
    </location>
</feature>
<dbReference type="GO" id="GO:0008270">
    <property type="term" value="F:zinc ion binding"/>
    <property type="evidence" value="ECO:0007669"/>
    <property type="project" value="InterPro"/>
</dbReference>
<dbReference type="Pfam" id="PF11838">
    <property type="entry name" value="ERAP1_C"/>
    <property type="match status" value="1"/>
</dbReference>
<evidence type="ECO:0000256" key="4">
    <source>
        <dbReference type="ARBA" id="ARBA00022723"/>
    </source>
</evidence>
<accession>A0A7I4YTF7</accession>
<dbReference type="GO" id="GO:0006508">
    <property type="term" value="P:proteolysis"/>
    <property type="evidence" value="ECO:0007669"/>
    <property type="project" value="UniProtKB-KW"/>
</dbReference>
<organism evidence="15 16">
    <name type="scientific">Haemonchus contortus</name>
    <name type="common">Barber pole worm</name>
    <dbReference type="NCBI Taxonomy" id="6289"/>
    <lineage>
        <taxon>Eukaryota</taxon>
        <taxon>Metazoa</taxon>
        <taxon>Ecdysozoa</taxon>
        <taxon>Nematoda</taxon>
        <taxon>Chromadorea</taxon>
        <taxon>Rhabditida</taxon>
        <taxon>Rhabditina</taxon>
        <taxon>Rhabditomorpha</taxon>
        <taxon>Strongyloidea</taxon>
        <taxon>Trichostrongylidae</taxon>
        <taxon>Haemonchus</taxon>
    </lineage>
</organism>
<feature type="site" description="Transition state stabilizer" evidence="10">
    <location>
        <position position="470"/>
    </location>
</feature>
<dbReference type="InterPro" id="IPR024571">
    <property type="entry name" value="ERAP1-like_C_dom"/>
</dbReference>
<dbReference type="SUPFAM" id="SSF55486">
    <property type="entry name" value="Metalloproteases ('zincins'), catalytic domain"/>
    <property type="match status" value="1"/>
</dbReference>
<evidence type="ECO:0000256" key="6">
    <source>
        <dbReference type="ARBA" id="ARBA00022833"/>
    </source>
</evidence>
<keyword evidence="7" id="KW-0482">Metalloprotease</keyword>
<keyword evidence="3" id="KW-0645">Protease</keyword>
<feature type="domain" description="ERAP1-like C-terminal" evidence="13">
    <location>
        <begin position="614"/>
        <end position="909"/>
    </location>
</feature>
<name>A0A7I4YTF7_HAECO</name>
<dbReference type="CDD" id="cd09601">
    <property type="entry name" value="M1_APN-Q_like"/>
    <property type="match status" value="1"/>
</dbReference>
<dbReference type="OrthoDB" id="6337587at2759"/>
<feature type="binding site" evidence="9">
    <location>
        <position position="390"/>
    </location>
    <ligand>
        <name>Zn(2+)</name>
        <dbReference type="ChEBI" id="CHEBI:29105"/>
        <note>catalytic</note>
    </ligand>
</feature>
<dbReference type="WBParaSite" id="HCON_00142190-00001">
    <property type="protein sequence ID" value="HCON_00142190-00001"/>
    <property type="gene ID" value="HCON_00142190"/>
</dbReference>
<keyword evidence="4 9" id="KW-0479">Metal-binding</keyword>
<dbReference type="PRINTS" id="PR00756">
    <property type="entry name" value="ALADIPTASE"/>
</dbReference>
<evidence type="ECO:0000256" key="11">
    <source>
        <dbReference type="SAM" id="Phobius"/>
    </source>
</evidence>
<evidence type="ECO:0000259" key="12">
    <source>
        <dbReference type="Pfam" id="PF01433"/>
    </source>
</evidence>
<dbReference type="GO" id="GO:0005737">
    <property type="term" value="C:cytoplasm"/>
    <property type="evidence" value="ECO:0007669"/>
    <property type="project" value="TreeGrafter"/>
</dbReference>
<dbReference type="InterPro" id="IPR045357">
    <property type="entry name" value="Aminopeptidase_N-like_N"/>
</dbReference>
<proteinExistence type="inferred from homology"/>
<dbReference type="AlphaFoldDB" id="A0A7I4YTF7"/>
<evidence type="ECO:0000256" key="8">
    <source>
        <dbReference type="PIRSR" id="PIRSR634016-1"/>
    </source>
</evidence>
<keyword evidence="11" id="KW-0472">Membrane</keyword>
<keyword evidence="11" id="KW-0812">Transmembrane</keyword>
<evidence type="ECO:0000259" key="14">
    <source>
        <dbReference type="Pfam" id="PF17900"/>
    </source>
</evidence>
<dbReference type="Pfam" id="PF17900">
    <property type="entry name" value="Peptidase_M1_N"/>
    <property type="match status" value="1"/>
</dbReference>
<evidence type="ECO:0000256" key="2">
    <source>
        <dbReference type="ARBA" id="ARBA00022438"/>
    </source>
</evidence>
<feature type="transmembrane region" description="Helical" evidence="11">
    <location>
        <begin position="12"/>
        <end position="32"/>
    </location>
</feature>
<dbReference type="Proteomes" id="UP000025227">
    <property type="component" value="Unplaced"/>
</dbReference>
<evidence type="ECO:0000256" key="7">
    <source>
        <dbReference type="ARBA" id="ARBA00023049"/>
    </source>
</evidence>
<dbReference type="InterPro" id="IPR034016">
    <property type="entry name" value="M1_APN-typ"/>
</dbReference>
<dbReference type="GO" id="GO:0042277">
    <property type="term" value="F:peptide binding"/>
    <property type="evidence" value="ECO:0007669"/>
    <property type="project" value="TreeGrafter"/>
</dbReference>
<protein>
    <submittedName>
        <fullName evidence="16">Aminopeptidase</fullName>
    </submittedName>
</protein>
<evidence type="ECO:0000256" key="5">
    <source>
        <dbReference type="ARBA" id="ARBA00022801"/>
    </source>
</evidence>
<dbReference type="Gene3D" id="1.25.50.20">
    <property type="match status" value="1"/>
</dbReference>
<dbReference type="InterPro" id="IPR014782">
    <property type="entry name" value="Peptidase_M1_dom"/>
</dbReference>
<feature type="domain" description="Aminopeptidase N-like N-terminal" evidence="14">
    <location>
        <begin position="88"/>
        <end position="279"/>
    </location>
</feature>
<keyword evidence="15" id="KW-1185">Reference proteome</keyword>
<dbReference type="PANTHER" id="PTHR11533">
    <property type="entry name" value="PROTEASE M1 ZINC METALLOPROTEASE"/>
    <property type="match status" value="1"/>
</dbReference>
<feature type="binding site" evidence="9">
    <location>
        <position position="386"/>
    </location>
    <ligand>
        <name>Zn(2+)</name>
        <dbReference type="ChEBI" id="CHEBI:29105"/>
        <note>catalytic</note>
    </ligand>
</feature>
<dbReference type="GO" id="GO:0005615">
    <property type="term" value="C:extracellular space"/>
    <property type="evidence" value="ECO:0007669"/>
    <property type="project" value="TreeGrafter"/>
</dbReference>
<feature type="binding site" evidence="9">
    <location>
        <position position="409"/>
    </location>
    <ligand>
        <name>Zn(2+)</name>
        <dbReference type="ChEBI" id="CHEBI:29105"/>
        <note>catalytic</note>
    </ligand>
</feature>
<dbReference type="InterPro" id="IPR050344">
    <property type="entry name" value="Peptidase_M1_aminopeptidases"/>
</dbReference>
<feature type="domain" description="Peptidase M1 membrane alanine aminopeptidase" evidence="12">
    <location>
        <begin position="316"/>
        <end position="541"/>
    </location>
</feature>
<dbReference type="OMA" id="VWCQSAM"/>
<dbReference type="GO" id="GO:0016020">
    <property type="term" value="C:membrane"/>
    <property type="evidence" value="ECO:0007669"/>
    <property type="project" value="TreeGrafter"/>
</dbReference>
<dbReference type="InterPro" id="IPR027268">
    <property type="entry name" value="Peptidase_M4/M1_CTD_sf"/>
</dbReference>
<evidence type="ECO:0000256" key="3">
    <source>
        <dbReference type="ARBA" id="ARBA00022670"/>
    </source>
</evidence>
<evidence type="ECO:0000313" key="15">
    <source>
        <dbReference type="Proteomes" id="UP000025227"/>
    </source>
</evidence>
<reference evidence="16" key="1">
    <citation type="submission" date="2020-12" db="UniProtKB">
        <authorList>
            <consortium name="WormBaseParasite"/>
        </authorList>
    </citation>
    <scope>IDENTIFICATION</scope>
    <source>
        <strain evidence="16">MHco3</strain>
    </source>
</reference>
<evidence type="ECO:0000256" key="1">
    <source>
        <dbReference type="ARBA" id="ARBA00010136"/>
    </source>
</evidence>
<keyword evidence="5" id="KW-0378">Hydrolase</keyword>
<comment type="similarity">
    <text evidence="1">Belongs to the peptidase M1 family.</text>
</comment>
<dbReference type="InterPro" id="IPR001930">
    <property type="entry name" value="Peptidase_M1"/>
</dbReference>
<keyword evidence="6 9" id="KW-0862">Zinc</keyword>
<evidence type="ECO:0000313" key="16">
    <source>
        <dbReference type="WBParaSite" id="HCON_00142190-00001"/>
    </source>
</evidence>
<dbReference type="PANTHER" id="PTHR11533:SF299">
    <property type="entry name" value="AMINOPEPTIDASE"/>
    <property type="match status" value="1"/>
</dbReference>
<evidence type="ECO:0000256" key="9">
    <source>
        <dbReference type="PIRSR" id="PIRSR634016-3"/>
    </source>
</evidence>